<reference evidence="5 6" key="1">
    <citation type="submission" date="2019-04" db="EMBL/GenBank/DDBJ databases">
        <title>genome sequence of strain W3.</title>
        <authorList>
            <person name="Gao J."/>
            <person name="Sun J."/>
        </authorList>
    </citation>
    <scope>NUCLEOTIDE SEQUENCE [LARGE SCALE GENOMIC DNA]</scope>
    <source>
        <strain evidence="5 6">W3</strain>
    </source>
</reference>
<dbReference type="GO" id="GO:0003700">
    <property type="term" value="F:DNA-binding transcription factor activity"/>
    <property type="evidence" value="ECO:0007669"/>
    <property type="project" value="TreeGrafter"/>
</dbReference>
<dbReference type="AlphaFoldDB" id="A0A4S8Q1Q8"/>
<dbReference type="InterPro" id="IPR041479">
    <property type="entry name" value="TetR_CgmR_C"/>
</dbReference>
<evidence type="ECO:0000313" key="5">
    <source>
        <dbReference type="EMBL" id="THV37890.1"/>
    </source>
</evidence>
<dbReference type="GO" id="GO:0000976">
    <property type="term" value="F:transcription cis-regulatory region binding"/>
    <property type="evidence" value="ECO:0007669"/>
    <property type="project" value="TreeGrafter"/>
</dbReference>
<dbReference type="Proteomes" id="UP000307378">
    <property type="component" value="Unassembled WGS sequence"/>
</dbReference>
<dbReference type="InterPro" id="IPR036271">
    <property type="entry name" value="Tet_transcr_reg_TetR-rel_C_sf"/>
</dbReference>
<dbReference type="PANTHER" id="PTHR30055">
    <property type="entry name" value="HTH-TYPE TRANSCRIPTIONAL REGULATOR RUTR"/>
    <property type="match status" value="1"/>
</dbReference>
<feature type="compositionally biased region" description="Low complexity" evidence="3">
    <location>
        <begin position="1"/>
        <end position="14"/>
    </location>
</feature>
<evidence type="ECO:0000256" key="1">
    <source>
        <dbReference type="ARBA" id="ARBA00023125"/>
    </source>
</evidence>
<evidence type="ECO:0000313" key="6">
    <source>
        <dbReference type="Proteomes" id="UP000307378"/>
    </source>
</evidence>
<dbReference type="Pfam" id="PF00440">
    <property type="entry name" value="TetR_N"/>
    <property type="match status" value="1"/>
</dbReference>
<keyword evidence="1 2" id="KW-0238">DNA-binding</keyword>
<dbReference type="PROSITE" id="PS50977">
    <property type="entry name" value="HTH_TETR_2"/>
    <property type="match status" value="1"/>
</dbReference>
<dbReference type="InterPro" id="IPR001647">
    <property type="entry name" value="HTH_TetR"/>
</dbReference>
<evidence type="ECO:0000259" key="4">
    <source>
        <dbReference type="PROSITE" id="PS50977"/>
    </source>
</evidence>
<sequence length="197" mass="21347">MMPAASSPAGAPISAHHRKKQPEQVRRALLDCAAQIAAEQGAQAITIQAVADRAGVTKGGLLHHFDSKQALLAAVFSDLLEQMDREIDRTMAGDPVARGRFTRAYVRACFSDRLLGERSLWAALSVAIVSEPALRALWSSWLDGRMARHAETDGDPKLIAVRLAADGVWLADMMEKAGGLQRYGQDFEAVLLAMARD</sequence>
<feature type="domain" description="HTH tetR-type" evidence="4">
    <location>
        <begin position="23"/>
        <end position="83"/>
    </location>
</feature>
<dbReference type="Pfam" id="PF17937">
    <property type="entry name" value="TetR_C_28"/>
    <property type="match status" value="1"/>
</dbReference>
<dbReference type="PRINTS" id="PR00455">
    <property type="entry name" value="HTHTETR"/>
</dbReference>
<dbReference type="Gene3D" id="1.10.357.10">
    <property type="entry name" value="Tetracycline Repressor, domain 2"/>
    <property type="match status" value="1"/>
</dbReference>
<dbReference type="PANTHER" id="PTHR30055:SF148">
    <property type="entry name" value="TETR-FAMILY TRANSCRIPTIONAL REGULATOR"/>
    <property type="match status" value="1"/>
</dbReference>
<protein>
    <submittedName>
        <fullName evidence="5">TetR family transcriptional regulator</fullName>
    </submittedName>
</protein>
<name>A0A4S8Q1Q8_9HYPH</name>
<dbReference type="InterPro" id="IPR050109">
    <property type="entry name" value="HTH-type_TetR-like_transc_reg"/>
</dbReference>
<organism evidence="5 6">
    <name type="scientific">Rhizobium rosettiformans W3</name>
    <dbReference type="NCBI Taxonomy" id="538378"/>
    <lineage>
        <taxon>Bacteria</taxon>
        <taxon>Pseudomonadati</taxon>
        <taxon>Pseudomonadota</taxon>
        <taxon>Alphaproteobacteria</taxon>
        <taxon>Hyphomicrobiales</taxon>
        <taxon>Rhizobiaceae</taxon>
        <taxon>Rhizobium/Agrobacterium group</taxon>
        <taxon>Rhizobium</taxon>
    </lineage>
</organism>
<evidence type="ECO:0000256" key="3">
    <source>
        <dbReference type="SAM" id="MobiDB-lite"/>
    </source>
</evidence>
<dbReference type="SUPFAM" id="SSF46689">
    <property type="entry name" value="Homeodomain-like"/>
    <property type="match status" value="1"/>
</dbReference>
<feature type="region of interest" description="Disordered" evidence="3">
    <location>
        <begin position="1"/>
        <end position="20"/>
    </location>
</feature>
<proteinExistence type="predicted"/>
<comment type="caution">
    <text evidence="5">The sequence shown here is derived from an EMBL/GenBank/DDBJ whole genome shotgun (WGS) entry which is preliminary data.</text>
</comment>
<gene>
    <name evidence="5" type="ORF">FAA86_03510</name>
</gene>
<dbReference type="InterPro" id="IPR009057">
    <property type="entry name" value="Homeodomain-like_sf"/>
</dbReference>
<feature type="DNA-binding region" description="H-T-H motif" evidence="2">
    <location>
        <begin position="46"/>
        <end position="65"/>
    </location>
</feature>
<evidence type="ECO:0000256" key="2">
    <source>
        <dbReference type="PROSITE-ProRule" id="PRU00335"/>
    </source>
</evidence>
<dbReference type="EMBL" id="STGU01000002">
    <property type="protein sequence ID" value="THV37890.1"/>
    <property type="molecule type" value="Genomic_DNA"/>
</dbReference>
<accession>A0A4S8Q1Q8</accession>
<dbReference type="SUPFAM" id="SSF48498">
    <property type="entry name" value="Tetracyclin repressor-like, C-terminal domain"/>
    <property type="match status" value="1"/>
</dbReference>